<gene>
    <name evidence="9" type="ORF">NLJ89_g10242</name>
</gene>
<comment type="caution">
    <text evidence="9">The sequence shown here is derived from an EMBL/GenBank/DDBJ whole genome shotgun (WGS) entry which is preliminary data.</text>
</comment>
<evidence type="ECO:0000256" key="1">
    <source>
        <dbReference type="ARBA" id="ARBA00004123"/>
    </source>
</evidence>
<dbReference type="InterPro" id="IPR052035">
    <property type="entry name" value="ZnF_BED_domain_contain"/>
</dbReference>
<dbReference type="EMBL" id="JANKHO010001808">
    <property type="protein sequence ID" value="KAJ3498251.1"/>
    <property type="molecule type" value="Genomic_DNA"/>
</dbReference>
<dbReference type="InterPro" id="IPR008906">
    <property type="entry name" value="HATC_C_dom"/>
</dbReference>
<evidence type="ECO:0000256" key="5">
    <source>
        <dbReference type="ARBA" id="ARBA00023242"/>
    </source>
</evidence>
<dbReference type="GO" id="GO:0005634">
    <property type="term" value="C:nucleus"/>
    <property type="evidence" value="ECO:0007669"/>
    <property type="project" value="UniProtKB-SubCell"/>
</dbReference>
<keyword evidence="6" id="KW-0175">Coiled coil</keyword>
<dbReference type="Pfam" id="PF05699">
    <property type="entry name" value="Dimer_Tnp_hAT"/>
    <property type="match status" value="1"/>
</dbReference>
<dbReference type="AlphaFoldDB" id="A0A9W8JS41"/>
<dbReference type="SUPFAM" id="SSF53098">
    <property type="entry name" value="Ribonuclease H-like"/>
    <property type="match status" value="1"/>
</dbReference>
<evidence type="ECO:0000256" key="4">
    <source>
        <dbReference type="ARBA" id="ARBA00022833"/>
    </source>
</evidence>
<evidence type="ECO:0000256" key="2">
    <source>
        <dbReference type="ARBA" id="ARBA00022723"/>
    </source>
</evidence>
<evidence type="ECO:0000259" key="8">
    <source>
        <dbReference type="Pfam" id="PF05699"/>
    </source>
</evidence>
<dbReference type="OrthoDB" id="2677917at2759"/>
<name>A0A9W8JS41_9AGAR</name>
<evidence type="ECO:0000256" key="3">
    <source>
        <dbReference type="ARBA" id="ARBA00022771"/>
    </source>
</evidence>
<feature type="domain" description="HAT C-terminal dimerisation" evidence="8">
    <location>
        <begin position="662"/>
        <end position="719"/>
    </location>
</feature>
<dbReference type="PANTHER" id="PTHR46481:SF10">
    <property type="entry name" value="ZINC FINGER BED DOMAIN-CONTAINING PROTEIN 39"/>
    <property type="match status" value="1"/>
</dbReference>
<evidence type="ECO:0000313" key="9">
    <source>
        <dbReference type="EMBL" id="KAJ3498251.1"/>
    </source>
</evidence>
<reference evidence="9" key="1">
    <citation type="submission" date="2022-07" db="EMBL/GenBank/DDBJ databases">
        <title>Genome Sequence of Agrocybe chaxingu.</title>
        <authorList>
            <person name="Buettner E."/>
        </authorList>
    </citation>
    <scope>NUCLEOTIDE SEQUENCE</scope>
    <source>
        <strain evidence="9">MP-N11</strain>
    </source>
</reference>
<dbReference type="Proteomes" id="UP001148786">
    <property type="component" value="Unassembled WGS sequence"/>
</dbReference>
<organism evidence="9 10">
    <name type="scientific">Agrocybe chaxingu</name>
    <dbReference type="NCBI Taxonomy" id="84603"/>
    <lineage>
        <taxon>Eukaryota</taxon>
        <taxon>Fungi</taxon>
        <taxon>Dikarya</taxon>
        <taxon>Basidiomycota</taxon>
        <taxon>Agaricomycotina</taxon>
        <taxon>Agaricomycetes</taxon>
        <taxon>Agaricomycetidae</taxon>
        <taxon>Agaricales</taxon>
        <taxon>Agaricineae</taxon>
        <taxon>Strophariaceae</taxon>
        <taxon>Agrocybe</taxon>
    </lineage>
</organism>
<keyword evidence="5" id="KW-0539">Nucleus</keyword>
<dbReference type="PANTHER" id="PTHR46481">
    <property type="entry name" value="ZINC FINGER BED DOMAIN-CONTAINING PROTEIN 4"/>
    <property type="match status" value="1"/>
</dbReference>
<dbReference type="GO" id="GO:0008270">
    <property type="term" value="F:zinc ion binding"/>
    <property type="evidence" value="ECO:0007669"/>
    <property type="project" value="UniProtKB-KW"/>
</dbReference>
<keyword evidence="4" id="KW-0862">Zinc</keyword>
<feature type="coiled-coil region" evidence="6">
    <location>
        <begin position="325"/>
        <end position="352"/>
    </location>
</feature>
<protein>
    <recommendedName>
        <fullName evidence="8">HAT C-terminal dimerisation domain-containing protein</fullName>
    </recommendedName>
</protein>
<evidence type="ECO:0000256" key="7">
    <source>
        <dbReference type="SAM" id="MobiDB-lite"/>
    </source>
</evidence>
<dbReference type="InterPro" id="IPR012337">
    <property type="entry name" value="RNaseH-like_sf"/>
</dbReference>
<comment type="subcellular location">
    <subcellularLocation>
        <location evidence="1">Nucleus</location>
    </subcellularLocation>
</comment>
<feature type="region of interest" description="Disordered" evidence="7">
    <location>
        <begin position="24"/>
        <end position="66"/>
    </location>
</feature>
<keyword evidence="3" id="KW-0863">Zinc-finger</keyword>
<evidence type="ECO:0000313" key="10">
    <source>
        <dbReference type="Proteomes" id="UP001148786"/>
    </source>
</evidence>
<keyword evidence="2" id="KW-0479">Metal-binding</keyword>
<keyword evidence="10" id="KW-1185">Reference proteome</keyword>
<proteinExistence type="predicted"/>
<evidence type="ECO:0000256" key="6">
    <source>
        <dbReference type="SAM" id="Coils"/>
    </source>
</evidence>
<feature type="compositionally biased region" description="Pro residues" evidence="7">
    <location>
        <begin position="48"/>
        <end position="60"/>
    </location>
</feature>
<dbReference type="GO" id="GO:0046983">
    <property type="term" value="F:protein dimerization activity"/>
    <property type="evidence" value="ECO:0007669"/>
    <property type="project" value="InterPro"/>
</dbReference>
<sequence>MLKATAKRKAQEATAAIKSIFKKKKKVDATNTPLDDVHQAASISPSSTPAPQPEATPPALPTRNKSPEIIELDESEEEEESSEAELGKYIDNWISPIYAFFNPTPDIGYEKGRRYHEFCCAAKGCRKGVRRYLDKTDAKSTSNMRKHAKTCWGVERVEAADSAANLGEARKMVNSLKDGSITAAFERKGKGRVTYSHRQHTKAETKAEIKHEGKINFATDAWTSPNHRAYVALTAHFEHNGTPISLVLDVIEVAKSHTGANLAQAFKEVLHDFGIADKILGVTCDNASNNDRMIDDLADSLPNFSPINHTRCFLHVTNLVGKTLVKQFDVTKKAADAELSAAEQELQDIADGLDHEAEMLAAARRETEDGAEEEGGDDIDGWVNEAVYLTDEERGRLEEESRPIKLVIAKLRKIAFKTIHSSTLLGPAWIACLKDLGLTVRIMPRDIQTRWNSTHDMLEFAIEYHNALDKFTADRKNDLRKYELSPNEWKIATQLRDVLLVLKDATLFFSRSTPNLATVIPAMDYIDTRLTTQGHNTGYAAPIRAAIGLAKKTLNRYYTLTDSSEVYRIAMILHPRHKLSYFRTASWPQEWIDTAEDLLRSEFERSYRLEELSEDEDMGDIGDEVVRPSNAGPSPRSKKAKINLFDKLPALATPARNELKDELRRYLDCDPEQVENVLLWWYEHRAVYPCLSRMALDYLSIPATSVDVERLFSCGRLLLSHVRS</sequence>
<accession>A0A9W8JS41</accession>